<protein>
    <submittedName>
        <fullName evidence="2">Uncharacterized protein</fullName>
    </submittedName>
</protein>
<sequence length="63" mass="6866">MSADSEDVKLEHQYNTDLSNYSMSENSLGDAPDSPMDLSPEIIAIEEAGVPEDSDDKMSTDID</sequence>
<proteinExistence type="predicted"/>
<gene>
    <name evidence="2" type="ORF">KOY49_03720</name>
</gene>
<dbReference type="RefSeq" id="WP_232736062.1">
    <property type="nucleotide sequence ID" value="NZ_CP076459.1"/>
</dbReference>
<dbReference type="Proteomes" id="UP000677117">
    <property type="component" value="Chromosome"/>
</dbReference>
<dbReference type="KEGG" id="mvl:KOY49_03720"/>
<organism evidence="2 3">
    <name type="scientific">Candidatus Minimicrobia vallesae</name>
    <dbReference type="NCBI Taxonomy" id="2841264"/>
    <lineage>
        <taxon>Bacteria</taxon>
        <taxon>Candidatus Saccharimonadota</taxon>
        <taxon>Candidatus Saccharimonadota incertae sedis</taxon>
        <taxon>Candidatus Minimicrobia</taxon>
    </lineage>
</organism>
<name>A0A8F1MA00_9BACT</name>
<dbReference type="AlphaFoldDB" id="A0A8F1MA00"/>
<evidence type="ECO:0000313" key="2">
    <source>
        <dbReference type="EMBL" id="QWQ31265.1"/>
    </source>
</evidence>
<accession>A0A8F1MA00</accession>
<evidence type="ECO:0000313" key="3">
    <source>
        <dbReference type="Proteomes" id="UP000677117"/>
    </source>
</evidence>
<dbReference type="EMBL" id="CP076459">
    <property type="protein sequence ID" value="QWQ31265.1"/>
    <property type="molecule type" value="Genomic_DNA"/>
</dbReference>
<feature type="compositionally biased region" description="Polar residues" evidence="1">
    <location>
        <begin position="15"/>
        <end position="27"/>
    </location>
</feature>
<reference evidence="2" key="1">
    <citation type="submission" date="2021-06" db="EMBL/GenBank/DDBJ databases">
        <title>An adapted protocol for Saccharibacteria cultivation: two new species join this phylum of Candidate Phyla Radiations.</title>
        <authorList>
            <person name="Ibrahim A."/>
            <person name="Maatouk M."/>
            <person name="Raoult D."/>
            <person name="Bittar F."/>
        </authorList>
    </citation>
    <scope>NUCLEOTIDE SEQUENCE</scope>
    <source>
        <strain evidence="2">IHU2</strain>
    </source>
</reference>
<feature type="region of interest" description="Disordered" evidence="1">
    <location>
        <begin position="1"/>
        <end position="37"/>
    </location>
</feature>
<evidence type="ECO:0000256" key="1">
    <source>
        <dbReference type="SAM" id="MobiDB-lite"/>
    </source>
</evidence>
<keyword evidence="3" id="KW-1185">Reference proteome</keyword>
<feature type="compositionally biased region" description="Basic and acidic residues" evidence="1">
    <location>
        <begin position="1"/>
        <end position="14"/>
    </location>
</feature>